<accession>A0A016VG94</accession>
<keyword evidence="1" id="KW-0812">Transmembrane</keyword>
<sequence length="98" mass="11201">MVTTRRRTTRFVIRPPLPLTRVGYCPAHHSSSERPQASPVRWSRSRFVKKCAPSLFSMLSSVTLVFSLLIHTHKYTLKPFSLASLGPPESPLYLLLFF</sequence>
<evidence type="ECO:0000313" key="2">
    <source>
        <dbReference type="EMBL" id="EYC25778.1"/>
    </source>
</evidence>
<name>A0A016VG94_9BILA</name>
<proteinExistence type="predicted"/>
<keyword evidence="3" id="KW-1185">Reference proteome</keyword>
<protein>
    <submittedName>
        <fullName evidence="2">Uncharacterized protein</fullName>
    </submittedName>
</protein>
<evidence type="ECO:0000256" key="1">
    <source>
        <dbReference type="SAM" id="Phobius"/>
    </source>
</evidence>
<evidence type="ECO:0000313" key="3">
    <source>
        <dbReference type="Proteomes" id="UP000024635"/>
    </source>
</evidence>
<comment type="caution">
    <text evidence="2">The sequence shown here is derived from an EMBL/GenBank/DDBJ whole genome shotgun (WGS) entry which is preliminary data.</text>
</comment>
<gene>
    <name evidence="2" type="primary">Acey_s0011.g1379</name>
    <name evidence="2" type="ORF">Y032_0011g1379</name>
</gene>
<dbReference type="EMBL" id="JARK01001347">
    <property type="protein sequence ID" value="EYC25778.1"/>
    <property type="molecule type" value="Genomic_DNA"/>
</dbReference>
<keyword evidence="1" id="KW-1133">Transmembrane helix</keyword>
<feature type="transmembrane region" description="Helical" evidence="1">
    <location>
        <begin position="51"/>
        <end position="70"/>
    </location>
</feature>
<reference evidence="3" key="1">
    <citation type="journal article" date="2015" name="Nat. Genet.">
        <title>The genome and transcriptome of the zoonotic hookworm Ancylostoma ceylanicum identify infection-specific gene families.</title>
        <authorList>
            <person name="Schwarz E.M."/>
            <person name="Hu Y."/>
            <person name="Antoshechkin I."/>
            <person name="Miller M.M."/>
            <person name="Sternberg P.W."/>
            <person name="Aroian R.V."/>
        </authorList>
    </citation>
    <scope>NUCLEOTIDE SEQUENCE</scope>
    <source>
        <strain evidence="3">HY135</strain>
    </source>
</reference>
<dbReference type="AlphaFoldDB" id="A0A016VG94"/>
<dbReference type="Proteomes" id="UP000024635">
    <property type="component" value="Unassembled WGS sequence"/>
</dbReference>
<organism evidence="2 3">
    <name type="scientific">Ancylostoma ceylanicum</name>
    <dbReference type="NCBI Taxonomy" id="53326"/>
    <lineage>
        <taxon>Eukaryota</taxon>
        <taxon>Metazoa</taxon>
        <taxon>Ecdysozoa</taxon>
        <taxon>Nematoda</taxon>
        <taxon>Chromadorea</taxon>
        <taxon>Rhabditida</taxon>
        <taxon>Rhabditina</taxon>
        <taxon>Rhabditomorpha</taxon>
        <taxon>Strongyloidea</taxon>
        <taxon>Ancylostomatidae</taxon>
        <taxon>Ancylostomatinae</taxon>
        <taxon>Ancylostoma</taxon>
    </lineage>
</organism>
<keyword evidence="1" id="KW-0472">Membrane</keyword>